<feature type="compositionally biased region" description="Polar residues" evidence="10">
    <location>
        <begin position="559"/>
        <end position="570"/>
    </location>
</feature>
<dbReference type="GO" id="GO:0006368">
    <property type="term" value="P:transcription elongation by RNA polymerase II"/>
    <property type="evidence" value="ECO:0007669"/>
    <property type="project" value="TreeGrafter"/>
</dbReference>
<evidence type="ECO:0000256" key="6">
    <source>
        <dbReference type="ARBA" id="ARBA00023163"/>
    </source>
</evidence>
<dbReference type="InterPro" id="IPR036770">
    <property type="entry name" value="Ankyrin_rpt-contain_sf"/>
</dbReference>
<dbReference type="SUPFAM" id="SSF48403">
    <property type="entry name" value="Ankyrin repeat"/>
    <property type="match status" value="1"/>
</dbReference>
<feature type="region of interest" description="Disordered" evidence="10">
    <location>
        <begin position="389"/>
        <end position="516"/>
    </location>
</feature>
<evidence type="ECO:0000256" key="8">
    <source>
        <dbReference type="PROSITE-ProRule" id="PRU00023"/>
    </source>
</evidence>
<feature type="region of interest" description="Disordered" evidence="10">
    <location>
        <begin position="232"/>
        <end position="265"/>
    </location>
</feature>
<reference evidence="12" key="1">
    <citation type="submission" date="2020-05" db="EMBL/GenBank/DDBJ databases">
        <title>Phylogenomic resolution of chytrid fungi.</title>
        <authorList>
            <person name="Stajich J.E."/>
            <person name="Amses K."/>
            <person name="Simmons R."/>
            <person name="Seto K."/>
            <person name="Myers J."/>
            <person name="Bonds A."/>
            <person name="Quandt C.A."/>
            <person name="Barry K."/>
            <person name="Liu P."/>
            <person name="Grigoriev I."/>
            <person name="Longcore J.E."/>
            <person name="James T.Y."/>
        </authorList>
    </citation>
    <scope>NUCLEOTIDE SEQUENCE</scope>
    <source>
        <strain evidence="12">JEL0318</strain>
    </source>
</reference>
<keyword evidence="8" id="KW-0040">ANK repeat</keyword>
<dbReference type="PROSITE" id="PS50088">
    <property type="entry name" value="ANK_REPEAT"/>
    <property type="match status" value="1"/>
</dbReference>
<keyword evidence="6" id="KW-0804">Transcription</keyword>
<evidence type="ECO:0000313" key="13">
    <source>
        <dbReference type="Proteomes" id="UP001212841"/>
    </source>
</evidence>
<evidence type="ECO:0000256" key="9">
    <source>
        <dbReference type="PROSITE-ProRule" id="PRU00035"/>
    </source>
</evidence>
<feature type="compositionally biased region" description="Polar residues" evidence="10">
    <location>
        <begin position="458"/>
        <end position="467"/>
    </location>
</feature>
<feature type="domain" description="Bromo" evidence="11">
    <location>
        <begin position="92"/>
        <end position="162"/>
    </location>
</feature>
<dbReference type="InterPro" id="IPR001487">
    <property type="entry name" value="Bromodomain"/>
</dbReference>
<dbReference type="Gene3D" id="1.20.920.10">
    <property type="entry name" value="Bromodomain-like"/>
    <property type="match status" value="1"/>
</dbReference>
<dbReference type="PANTHER" id="PTHR16062:SF19">
    <property type="entry name" value="PROTEIN POLYBROMO-1"/>
    <property type="match status" value="1"/>
</dbReference>
<keyword evidence="2" id="KW-0677">Repeat</keyword>
<evidence type="ECO:0000256" key="7">
    <source>
        <dbReference type="ARBA" id="ARBA00023242"/>
    </source>
</evidence>
<evidence type="ECO:0000256" key="1">
    <source>
        <dbReference type="ARBA" id="ARBA00004123"/>
    </source>
</evidence>
<evidence type="ECO:0000256" key="5">
    <source>
        <dbReference type="ARBA" id="ARBA00023117"/>
    </source>
</evidence>
<dbReference type="GO" id="GO:0003682">
    <property type="term" value="F:chromatin binding"/>
    <property type="evidence" value="ECO:0007669"/>
    <property type="project" value="TreeGrafter"/>
</dbReference>
<gene>
    <name evidence="12" type="primary">PBRM1</name>
    <name evidence="12" type="ORF">HK097_000977</name>
</gene>
<dbReference type="InterPro" id="IPR036427">
    <property type="entry name" value="Bromodomain-like_sf"/>
</dbReference>
<feature type="compositionally biased region" description="Basic residues" evidence="10">
    <location>
        <begin position="1"/>
        <end position="10"/>
    </location>
</feature>
<dbReference type="SMART" id="SM00248">
    <property type="entry name" value="ANK"/>
    <property type="match status" value="2"/>
</dbReference>
<dbReference type="Gene3D" id="1.25.40.20">
    <property type="entry name" value="Ankyrin repeat-containing domain"/>
    <property type="match status" value="1"/>
</dbReference>
<sequence>MSSGRKRRHSTAGNETSETDETTSDTPARRASRATRTSALTENGDLSHTAKRARTLAKTAEEEDDEWSHSTLSVQDICKQLFSTVRDNTDKSGRHLADEFLALPSRKLYPDYDEIIKTPIALNTIQAKVQTNKYRTVTSLRKDIELLFNNAQEYNRPDSQVYLDAVFLLDLFHKKYNDLKKSTKASAPGSTIISIRINGAGAGEHNTVKDFKPVDTPAAPDPVVQTNAPVVVKRGPGRPRKSAGGKSEKGPATLSQATPVKMEDGSRHDELFDAIERGDAASVRKLLKKVNINMLQPVNLFGQSFTWSPLHAASYFGHDVIVDLLVEKGADVELEDTWYRGRALAWGAYGGHITTCRMLVKKYHADRKAKNDSGQTAYELLSEPDSEEWRSILLDEPPKSAKKEDSAKRGRAESETNADDMPAAQRVRRSSGQQTPNSTGKGQPLSKMKLKLTAQPDADTSNGNASPPTGLKMKIKIPPQAQTTVGRRRNSRRGSALEEDIDVEALSETEGGPQGTTMSGIVPMASNGMGSSAGHMQAVSAQSATNANAVAPRPFGPANGQSQNPYSSQPAVGPSQPVVPQPEIPKFIISIGLVSNDDIVRRVLPMEGDLGGHAMCVEHRARSLNLRLLLKSFEAGGVHYTVTGRQTSPQMLATGMMGRVPQALSFTPAGAHVFDCLAYLEEGVNSFDFDVVAMVGGGPAISQSVSLFLMRD</sequence>
<feature type="compositionally biased region" description="Acidic residues" evidence="10">
    <location>
        <begin position="497"/>
        <end position="507"/>
    </location>
</feature>
<dbReference type="Pfam" id="PF12796">
    <property type="entry name" value="Ank_2"/>
    <property type="match status" value="1"/>
</dbReference>
<keyword evidence="7" id="KW-0539">Nucleus</keyword>
<dbReference type="PROSITE" id="PS50297">
    <property type="entry name" value="ANK_REP_REGION"/>
    <property type="match status" value="1"/>
</dbReference>
<dbReference type="SMART" id="SM00297">
    <property type="entry name" value="BROMO"/>
    <property type="match status" value="1"/>
</dbReference>
<dbReference type="InterPro" id="IPR002110">
    <property type="entry name" value="Ankyrin_rpt"/>
</dbReference>
<dbReference type="Pfam" id="PF00439">
    <property type="entry name" value="Bromodomain"/>
    <property type="match status" value="1"/>
</dbReference>
<evidence type="ECO:0000256" key="10">
    <source>
        <dbReference type="SAM" id="MobiDB-lite"/>
    </source>
</evidence>
<keyword evidence="13" id="KW-1185">Reference proteome</keyword>
<keyword evidence="3" id="KW-0156">Chromatin regulator</keyword>
<organism evidence="12 13">
    <name type="scientific">Rhizophlyctis rosea</name>
    <dbReference type="NCBI Taxonomy" id="64517"/>
    <lineage>
        <taxon>Eukaryota</taxon>
        <taxon>Fungi</taxon>
        <taxon>Fungi incertae sedis</taxon>
        <taxon>Chytridiomycota</taxon>
        <taxon>Chytridiomycota incertae sedis</taxon>
        <taxon>Chytridiomycetes</taxon>
        <taxon>Rhizophlyctidales</taxon>
        <taxon>Rhizophlyctidaceae</taxon>
        <taxon>Rhizophlyctis</taxon>
    </lineage>
</organism>
<feature type="repeat" description="ANK" evidence="8">
    <location>
        <begin position="305"/>
        <end position="337"/>
    </location>
</feature>
<dbReference type="EMBL" id="JADGJD010000119">
    <property type="protein sequence ID" value="KAJ3054730.1"/>
    <property type="molecule type" value="Genomic_DNA"/>
</dbReference>
<evidence type="ECO:0000256" key="2">
    <source>
        <dbReference type="ARBA" id="ARBA00022737"/>
    </source>
</evidence>
<comment type="subcellular location">
    <subcellularLocation>
        <location evidence="1">Nucleus</location>
    </subcellularLocation>
</comment>
<protein>
    <submittedName>
        <fullName evidence="12">Protein polybromo-1</fullName>
    </submittedName>
</protein>
<dbReference type="PRINTS" id="PR00503">
    <property type="entry name" value="BROMODOMAIN"/>
</dbReference>
<dbReference type="PANTHER" id="PTHR16062">
    <property type="entry name" value="SWI/SNF-RELATED"/>
    <property type="match status" value="1"/>
</dbReference>
<evidence type="ECO:0000313" key="12">
    <source>
        <dbReference type="EMBL" id="KAJ3054730.1"/>
    </source>
</evidence>
<evidence type="ECO:0000256" key="4">
    <source>
        <dbReference type="ARBA" id="ARBA00023015"/>
    </source>
</evidence>
<feature type="compositionally biased region" description="Polar residues" evidence="10">
    <location>
        <begin position="430"/>
        <end position="441"/>
    </location>
</feature>
<dbReference type="GO" id="GO:0016586">
    <property type="term" value="C:RSC-type complex"/>
    <property type="evidence" value="ECO:0007669"/>
    <property type="project" value="InterPro"/>
</dbReference>
<dbReference type="AlphaFoldDB" id="A0AAD5SH66"/>
<feature type="compositionally biased region" description="Basic and acidic residues" evidence="10">
    <location>
        <begin position="396"/>
        <end position="414"/>
    </location>
</feature>
<dbReference type="Proteomes" id="UP001212841">
    <property type="component" value="Unassembled WGS sequence"/>
</dbReference>
<comment type="caution">
    <text evidence="12">The sequence shown here is derived from an EMBL/GenBank/DDBJ whole genome shotgun (WGS) entry which is preliminary data.</text>
</comment>
<evidence type="ECO:0000259" key="11">
    <source>
        <dbReference type="PROSITE" id="PS50014"/>
    </source>
</evidence>
<keyword evidence="5 9" id="KW-0103">Bromodomain</keyword>
<feature type="region of interest" description="Disordered" evidence="10">
    <location>
        <begin position="1"/>
        <end position="67"/>
    </location>
</feature>
<keyword evidence="4" id="KW-0805">Transcription regulation</keyword>
<proteinExistence type="predicted"/>
<accession>A0AAD5SH66</accession>
<dbReference type="InterPro" id="IPR037382">
    <property type="entry name" value="Rsc/polybromo"/>
</dbReference>
<feature type="region of interest" description="Disordered" evidence="10">
    <location>
        <begin position="539"/>
        <end position="579"/>
    </location>
</feature>
<name>A0AAD5SH66_9FUNG</name>
<dbReference type="PROSITE" id="PS50014">
    <property type="entry name" value="BROMODOMAIN_2"/>
    <property type="match status" value="1"/>
</dbReference>
<feature type="compositionally biased region" description="Polar residues" evidence="10">
    <location>
        <begin position="539"/>
        <end position="548"/>
    </location>
</feature>
<dbReference type="SUPFAM" id="SSF47370">
    <property type="entry name" value="Bromodomain"/>
    <property type="match status" value="1"/>
</dbReference>
<dbReference type="GO" id="GO:0006338">
    <property type="term" value="P:chromatin remodeling"/>
    <property type="evidence" value="ECO:0007669"/>
    <property type="project" value="InterPro"/>
</dbReference>
<evidence type="ECO:0000256" key="3">
    <source>
        <dbReference type="ARBA" id="ARBA00022853"/>
    </source>
</evidence>